<comment type="similarity">
    <text evidence="1">Belongs to the SMP-30/CGR1 family.</text>
</comment>
<dbReference type="RefSeq" id="WP_112260049.1">
    <property type="nucleotide sequence ID" value="NZ_QMIG01000030.1"/>
</dbReference>
<dbReference type="Proteomes" id="UP000250462">
    <property type="component" value="Unassembled WGS sequence"/>
</dbReference>
<evidence type="ECO:0000256" key="1">
    <source>
        <dbReference type="ARBA" id="ARBA00008853"/>
    </source>
</evidence>
<feature type="binding site" evidence="3">
    <location>
        <position position="20"/>
    </location>
    <ligand>
        <name>a divalent metal cation</name>
        <dbReference type="ChEBI" id="CHEBI:60240"/>
    </ligand>
</feature>
<reference evidence="5 6" key="1">
    <citation type="submission" date="2018-06" db="EMBL/GenBank/DDBJ databases">
        <title>Phytoactinopolyspora halophila sp. nov., a novel halophilic actinomycete isolated from a saline soil in China.</title>
        <authorList>
            <person name="Tang S.-K."/>
        </authorList>
    </citation>
    <scope>NUCLEOTIDE SEQUENCE [LARGE SCALE GENOMIC DNA]</scope>
    <source>
        <strain evidence="5 6">YIM 96934</strain>
    </source>
</reference>
<organism evidence="5 6">
    <name type="scientific">Phytoactinopolyspora halophila</name>
    <dbReference type="NCBI Taxonomy" id="1981511"/>
    <lineage>
        <taxon>Bacteria</taxon>
        <taxon>Bacillati</taxon>
        <taxon>Actinomycetota</taxon>
        <taxon>Actinomycetes</taxon>
        <taxon>Jiangellales</taxon>
        <taxon>Jiangellaceae</taxon>
        <taxon>Phytoactinopolyspora</taxon>
    </lineage>
</organism>
<comment type="cofactor">
    <cofactor evidence="3">
        <name>Zn(2+)</name>
        <dbReference type="ChEBI" id="CHEBI:29105"/>
    </cofactor>
    <text evidence="3">Binds 1 divalent metal cation per subunit.</text>
</comment>
<dbReference type="GO" id="GO:0019853">
    <property type="term" value="P:L-ascorbic acid biosynthetic process"/>
    <property type="evidence" value="ECO:0007669"/>
    <property type="project" value="TreeGrafter"/>
</dbReference>
<evidence type="ECO:0000259" key="4">
    <source>
        <dbReference type="Pfam" id="PF08450"/>
    </source>
</evidence>
<feature type="binding site" evidence="3">
    <location>
        <position position="102"/>
    </location>
    <ligand>
        <name>substrate</name>
    </ligand>
</feature>
<dbReference type="PRINTS" id="PR01790">
    <property type="entry name" value="SMP30FAMILY"/>
</dbReference>
<gene>
    <name evidence="5" type="ORF">DPM12_19585</name>
</gene>
<sequence>MTMRSYTAELVLDARAQVAESPRWDVRAGRLVWVDVLGGAVHLFDPATGLDESESFGVPVGAAALRASGSYVVAVPGAVLAWHPGERAQRLLTLEGESDGRRINDAACDPAGRLLAGTMSTAPDGEGHGRLYSLSTERTSLLADGIGLPNGIDWSPDGRTLYFTDSLTRKLDSYPYDPETGAVGELSDSIPVPAGLPDGHTVDAEGNIWVALWSAGQVACLTPSGRAVASVTVPVQAPTSCAFGGPDLSTLYITTMPQPGQDASAEPLAGGIFACQVHAVGRHPYPFTG</sequence>
<feature type="active site" description="Proton donor/acceptor" evidence="2">
    <location>
        <position position="198"/>
    </location>
</feature>
<dbReference type="Gene3D" id="2.120.10.30">
    <property type="entry name" value="TolB, C-terminal domain"/>
    <property type="match status" value="1"/>
</dbReference>
<dbReference type="EMBL" id="QMIG01000030">
    <property type="protein sequence ID" value="RAW10067.1"/>
    <property type="molecule type" value="Genomic_DNA"/>
</dbReference>
<keyword evidence="3" id="KW-0479">Metal-binding</keyword>
<feature type="domain" description="SMP-30/Gluconolactonase/LRE-like region" evidence="4">
    <location>
        <begin position="19"/>
        <end position="256"/>
    </location>
</feature>
<dbReference type="SUPFAM" id="SSF63829">
    <property type="entry name" value="Calcium-dependent phosphotriesterase"/>
    <property type="match status" value="1"/>
</dbReference>
<evidence type="ECO:0000256" key="3">
    <source>
        <dbReference type="PIRSR" id="PIRSR605511-2"/>
    </source>
</evidence>
<feature type="binding site" evidence="3">
    <location>
        <position position="198"/>
    </location>
    <ligand>
        <name>a divalent metal cation</name>
        <dbReference type="ChEBI" id="CHEBI:60240"/>
    </ligand>
</feature>
<dbReference type="InterPro" id="IPR005511">
    <property type="entry name" value="SMP-30"/>
</dbReference>
<evidence type="ECO:0000313" key="6">
    <source>
        <dbReference type="Proteomes" id="UP000250462"/>
    </source>
</evidence>
<evidence type="ECO:0000256" key="2">
    <source>
        <dbReference type="PIRSR" id="PIRSR605511-1"/>
    </source>
</evidence>
<keyword evidence="3" id="KW-0862">Zinc</keyword>
<dbReference type="AlphaFoldDB" id="A0A329QCT4"/>
<dbReference type="GO" id="GO:0005509">
    <property type="term" value="F:calcium ion binding"/>
    <property type="evidence" value="ECO:0007669"/>
    <property type="project" value="TreeGrafter"/>
</dbReference>
<dbReference type="PANTHER" id="PTHR10907:SF47">
    <property type="entry name" value="REGUCALCIN"/>
    <property type="match status" value="1"/>
</dbReference>
<comment type="caution">
    <text evidence="5">The sequence shown here is derived from an EMBL/GenBank/DDBJ whole genome shotgun (WGS) entry which is preliminary data.</text>
</comment>
<proteinExistence type="inferred from homology"/>
<dbReference type="InterPro" id="IPR013658">
    <property type="entry name" value="SGL"/>
</dbReference>
<dbReference type="PANTHER" id="PTHR10907">
    <property type="entry name" value="REGUCALCIN"/>
    <property type="match status" value="1"/>
</dbReference>
<feature type="binding site" evidence="3">
    <location>
        <position position="104"/>
    </location>
    <ligand>
        <name>substrate</name>
    </ligand>
</feature>
<protein>
    <submittedName>
        <fullName evidence="5">SMP-30/gluconolactonase/LRE family protein</fullName>
    </submittedName>
</protein>
<name>A0A329QCT4_9ACTN</name>
<keyword evidence="6" id="KW-1185">Reference proteome</keyword>
<accession>A0A329QCT4</accession>
<dbReference type="GO" id="GO:0004341">
    <property type="term" value="F:gluconolactonase activity"/>
    <property type="evidence" value="ECO:0007669"/>
    <property type="project" value="TreeGrafter"/>
</dbReference>
<evidence type="ECO:0000313" key="5">
    <source>
        <dbReference type="EMBL" id="RAW10067.1"/>
    </source>
</evidence>
<dbReference type="Pfam" id="PF08450">
    <property type="entry name" value="SGL"/>
    <property type="match status" value="1"/>
</dbReference>
<feature type="binding site" evidence="3">
    <location>
        <position position="150"/>
    </location>
    <ligand>
        <name>a divalent metal cation</name>
        <dbReference type="ChEBI" id="CHEBI:60240"/>
    </ligand>
</feature>
<dbReference type="OrthoDB" id="2633250at2"/>
<dbReference type="InterPro" id="IPR011042">
    <property type="entry name" value="6-blade_b-propeller_TolB-like"/>
</dbReference>